<keyword evidence="5" id="KW-0282">Flagellum</keyword>
<feature type="compositionally biased region" description="Polar residues" evidence="13">
    <location>
        <begin position="31"/>
        <end position="46"/>
    </location>
</feature>
<dbReference type="GeneTree" id="ENSGT00940000170257"/>
<proteinExistence type="inferred from homology"/>
<feature type="region of interest" description="Disordered" evidence="13">
    <location>
        <begin position="1"/>
        <end position="46"/>
    </location>
</feature>
<keyword evidence="9" id="KW-0963">Cytoplasm</keyword>
<sequence length="769" mass="88709">MNLLTTTGFRSEHVPREAHLGKAEPPLNDVNKPSSSPRQDTISAGSTALSTWIQSAVQEETQERTSLPNTQSLHSDGCGAADICRSACEQGVDLQQTSYRENSSKEMLIQALAEKLSSQHPNRRPLLLSPPNEYGVQKFVSTTLRNSLLPHPQLYHWADAASFVSDYLSLVPLDTPSQLPKVLYSPTLVLKTQRGTCFDFTILLCSVLLGAGYDAYCISGYAEREICLCDQTHQECPLLAKQESKTTVEPEKSDQKYRVKPSRELRSSFLQTQEEQAETQAALPNRPLEEHKLLPPDPLHGLRVHSWVLVKSGMQDIPEDFFIEPLSGRSFSTTCHSFLGIESVWNHQNYWVNLQDCTYGCREMTYDLADVEKWSSLLLPPDSEEEEDDCKIVEMPLSWVDNLHISQEDLETSFPGGMKVIQYKKAKLEKFVPCLKKDGLVMQVTTYSDLDCKHVFVLNYWFKNRQDCLEEREIQMSSGVKTDRFRPGRPDFLKTHRYLTLSNEGEWQMEFYKHGREDGLVQIVVTSNDWTETFDDNFIFTSYRNVTFAENKKRLNRSVQKITERFRRDRSKTASHDVAEQVFLLSEDRIHLTYHLENNSVIPAETKFIKPRDTTGNLNLDLFTSEMVSTFQPDPFQKPKKNLFLYQQLKALIEEEQKVLNRINTSQVEVSGILLERKKEERNILLELPIFENTRIFINYRNKHLQMEKSEQDILAPLWHHLIELDSLSQDLQLAPTNNFSKTQEDDKEEKPYVSNTINMIKRLQHRLN</sequence>
<evidence type="ECO:0000256" key="3">
    <source>
        <dbReference type="ARBA" id="ARBA00021303"/>
    </source>
</evidence>
<dbReference type="Ensembl" id="ENSDCDT00010055925.1">
    <property type="protein sequence ID" value="ENSDCDP00010045737.1"/>
    <property type="gene ID" value="ENSDCDG00010028111.1"/>
</dbReference>
<reference evidence="16 17" key="1">
    <citation type="submission" date="2020-06" db="EMBL/GenBank/DDBJ databases">
        <authorList>
            <consortium name="Wellcome Sanger Institute Data Sharing"/>
        </authorList>
    </citation>
    <scope>NUCLEOTIDE SEQUENCE [LARGE SCALE GENOMIC DNA]</scope>
</reference>
<keyword evidence="10" id="KW-0966">Cell projection</keyword>
<evidence type="ECO:0000256" key="13">
    <source>
        <dbReference type="SAM" id="MobiDB-lite"/>
    </source>
</evidence>
<keyword evidence="17" id="KW-1185">Reference proteome</keyword>
<gene>
    <name evidence="16" type="primary">ccdc135</name>
</gene>
<evidence type="ECO:0000256" key="8">
    <source>
        <dbReference type="ARBA" id="ARBA00023069"/>
    </source>
</evidence>
<keyword evidence="8" id="KW-0969">Cilium</keyword>
<dbReference type="Pfam" id="PF24656">
    <property type="entry name" value="CEPT76_peptidase"/>
    <property type="match status" value="1"/>
</dbReference>
<dbReference type="AlphaFoldDB" id="A0AAY4DJL5"/>
<keyword evidence="9" id="KW-0206">Cytoskeleton</keyword>
<accession>A0AAY4DJL5</accession>
<evidence type="ECO:0000256" key="1">
    <source>
        <dbReference type="ARBA" id="ARBA00004611"/>
    </source>
</evidence>
<dbReference type="InterPro" id="IPR033551">
    <property type="entry name" value="DRC7/lobo"/>
</dbReference>
<dbReference type="GO" id="GO:0031514">
    <property type="term" value="C:motile cilium"/>
    <property type="evidence" value="ECO:0007669"/>
    <property type="project" value="TreeGrafter"/>
</dbReference>
<dbReference type="InterPro" id="IPR038765">
    <property type="entry name" value="Papain-like_cys_pep_sf"/>
</dbReference>
<feature type="domain" description="CEP76/DRC7 peptidase-like" evidence="14">
    <location>
        <begin position="304"/>
        <end position="377"/>
    </location>
</feature>
<evidence type="ECO:0000313" key="16">
    <source>
        <dbReference type="Ensembl" id="ENSDCDP00010045737.1"/>
    </source>
</evidence>
<dbReference type="InterPro" id="IPR056291">
    <property type="entry name" value="MORN_DRC7"/>
</dbReference>
<dbReference type="GO" id="GO:0030154">
    <property type="term" value="P:cell differentiation"/>
    <property type="evidence" value="ECO:0007669"/>
    <property type="project" value="UniProtKB-KW"/>
</dbReference>
<reference evidence="16" key="2">
    <citation type="submission" date="2025-08" db="UniProtKB">
        <authorList>
            <consortium name="Ensembl"/>
        </authorList>
    </citation>
    <scope>IDENTIFICATION</scope>
</reference>
<evidence type="ECO:0000256" key="11">
    <source>
        <dbReference type="ARBA" id="ARBA00031627"/>
    </source>
</evidence>
<reference evidence="16" key="3">
    <citation type="submission" date="2025-09" db="UniProtKB">
        <authorList>
            <consortium name="Ensembl"/>
        </authorList>
    </citation>
    <scope>IDENTIFICATION</scope>
</reference>
<evidence type="ECO:0000256" key="6">
    <source>
        <dbReference type="ARBA" id="ARBA00022871"/>
    </source>
</evidence>
<evidence type="ECO:0000256" key="12">
    <source>
        <dbReference type="ARBA" id="ARBA00031733"/>
    </source>
</evidence>
<feature type="compositionally biased region" description="Basic and acidic residues" evidence="13">
    <location>
        <begin position="10"/>
        <end position="22"/>
    </location>
</feature>
<evidence type="ECO:0000259" key="14">
    <source>
        <dbReference type="Pfam" id="PF24656"/>
    </source>
</evidence>
<evidence type="ECO:0000256" key="5">
    <source>
        <dbReference type="ARBA" id="ARBA00022846"/>
    </source>
</evidence>
<keyword evidence="4" id="KW-0221">Differentiation</keyword>
<evidence type="ECO:0000256" key="7">
    <source>
        <dbReference type="ARBA" id="ARBA00023054"/>
    </source>
</evidence>
<keyword evidence="6" id="KW-0744">Spermatogenesis</keyword>
<evidence type="ECO:0000256" key="2">
    <source>
        <dbReference type="ARBA" id="ARBA00010738"/>
    </source>
</evidence>
<dbReference type="Pfam" id="PF24667">
    <property type="entry name" value="MORN_DRC7"/>
    <property type="match status" value="1"/>
</dbReference>
<evidence type="ECO:0000256" key="9">
    <source>
        <dbReference type="ARBA" id="ARBA00023212"/>
    </source>
</evidence>
<dbReference type="GO" id="GO:0030317">
    <property type="term" value="P:flagellated sperm motility"/>
    <property type="evidence" value="ECO:0007669"/>
    <property type="project" value="TreeGrafter"/>
</dbReference>
<comment type="subcellular location">
    <subcellularLocation>
        <location evidence="1">Cytoplasm</location>
        <location evidence="1">Cytoskeleton</location>
        <location evidence="1">Flagellum axoneme</location>
    </subcellularLocation>
</comment>
<dbReference type="GO" id="GO:0007283">
    <property type="term" value="P:spermatogenesis"/>
    <property type="evidence" value="ECO:0007669"/>
    <property type="project" value="UniProtKB-KW"/>
</dbReference>
<feature type="domain" description="Dynein regulatory complex subunit 7 MORN" evidence="15">
    <location>
        <begin position="415"/>
        <end position="687"/>
    </location>
</feature>
<dbReference type="PANTHER" id="PTHR35249:SF2">
    <property type="entry name" value="DYNEIN REGULATORY COMPLEX SUBUNIT 7"/>
    <property type="match status" value="1"/>
</dbReference>
<keyword evidence="7" id="KW-0175">Coiled coil</keyword>
<evidence type="ECO:0000256" key="10">
    <source>
        <dbReference type="ARBA" id="ARBA00023273"/>
    </source>
</evidence>
<comment type="similarity">
    <text evidence="2">Belongs to the DRC7 family.</text>
</comment>
<name>A0AAY4DJL5_9TELE</name>
<evidence type="ECO:0000256" key="4">
    <source>
        <dbReference type="ARBA" id="ARBA00022782"/>
    </source>
</evidence>
<protein>
    <recommendedName>
        <fullName evidence="3">Dynein regulatory complex subunit 7</fullName>
    </recommendedName>
    <alternativeName>
        <fullName evidence="11">Coiled-coil domain-containing protein 135</fullName>
    </alternativeName>
    <alternativeName>
        <fullName evidence="12">Coiled-coil domain-containing protein lobo homolog</fullName>
    </alternativeName>
</protein>
<dbReference type="InterPro" id="IPR056290">
    <property type="entry name" value="CEPT76/DRC7_peptidase-like_dom"/>
</dbReference>
<dbReference type="PANTHER" id="PTHR35249">
    <property type="entry name" value="DYNEIN REGULATORY COMPLEX SUBUNIT 7"/>
    <property type="match status" value="1"/>
</dbReference>
<dbReference type="SUPFAM" id="SSF54001">
    <property type="entry name" value="Cysteine proteinases"/>
    <property type="match status" value="1"/>
</dbReference>
<dbReference type="Proteomes" id="UP000694580">
    <property type="component" value="Chromosome 17"/>
</dbReference>
<evidence type="ECO:0000313" key="17">
    <source>
        <dbReference type="Proteomes" id="UP000694580"/>
    </source>
</evidence>
<evidence type="ECO:0000259" key="15">
    <source>
        <dbReference type="Pfam" id="PF24667"/>
    </source>
</evidence>
<organism evidence="16 17">
    <name type="scientific">Denticeps clupeoides</name>
    <name type="common">denticle herring</name>
    <dbReference type="NCBI Taxonomy" id="299321"/>
    <lineage>
        <taxon>Eukaryota</taxon>
        <taxon>Metazoa</taxon>
        <taxon>Chordata</taxon>
        <taxon>Craniata</taxon>
        <taxon>Vertebrata</taxon>
        <taxon>Euteleostomi</taxon>
        <taxon>Actinopterygii</taxon>
        <taxon>Neopterygii</taxon>
        <taxon>Teleostei</taxon>
        <taxon>Clupei</taxon>
        <taxon>Clupeiformes</taxon>
        <taxon>Denticipitoidei</taxon>
        <taxon>Denticipitidae</taxon>
        <taxon>Denticeps</taxon>
    </lineage>
</organism>